<evidence type="ECO:0000313" key="2">
    <source>
        <dbReference type="Proteomes" id="UP000026915"/>
    </source>
</evidence>
<keyword evidence="2" id="KW-1185">Reference proteome</keyword>
<dbReference type="EMBL" id="CM001882">
    <property type="protein sequence ID" value="EOY03833.1"/>
    <property type="molecule type" value="Genomic_DNA"/>
</dbReference>
<dbReference type="Gramene" id="EOY03833">
    <property type="protein sequence ID" value="EOY03833"/>
    <property type="gene ID" value="TCM_019023"/>
</dbReference>
<proteinExistence type="predicted"/>
<gene>
    <name evidence="1" type="ORF">TCM_019023</name>
</gene>
<reference evidence="1 2" key="1">
    <citation type="journal article" date="2013" name="Genome Biol.">
        <title>The genome sequence of the most widely cultivated cacao type and its use to identify candidate genes regulating pod color.</title>
        <authorList>
            <person name="Motamayor J.C."/>
            <person name="Mockaitis K."/>
            <person name="Schmutz J."/>
            <person name="Haiminen N."/>
            <person name="Iii D.L."/>
            <person name="Cornejo O."/>
            <person name="Findley S.D."/>
            <person name="Zheng P."/>
            <person name="Utro F."/>
            <person name="Royaert S."/>
            <person name="Saski C."/>
            <person name="Jenkins J."/>
            <person name="Podicheti R."/>
            <person name="Zhao M."/>
            <person name="Scheffler B.E."/>
            <person name="Stack J.C."/>
            <person name="Feltus F.A."/>
            <person name="Mustiga G.M."/>
            <person name="Amores F."/>
            <person name="Phillips W."/>
            <person name="Marelli J.P."/>
            <person name="May G.D."/>
            <person name="Shapiro H."/>
            <person name="Ma J."/>
            <person name="Bustamante C.D."/>
            <person name="Schnell R.J."/>
            <person name="Main D."/>
            <person name="Gilbert D."/>
            <person name="Parida L."/>
            <person name="Kuhn D.N."/>
        </authorList>
    </citation>
    <scope>NUCLEOTIDE SEQUENCE [LARGE SCALE GENOMIC DNA]</scope>
    <source>
        <strain evidence="2">cv. Matina 1-6</strain>
    </source>
</reference>
<evidence type="ECO:0000313" key="1">
    <source>
        <dbReference type="EMBL" id="EOY03833.1"/>
    </source>
</evidence>
<dbReference type="Proteomes" id="UP000026915">
    <property type="component" value="Chromosome 4"/>
</dbReference>
<dbReference type="HOGENOM" id="CLU_1285288_0_0_1"/>
<dbReference type="InParanoid" id="A0A061EGQ3"/>
<dbReference type="InterPro" id="IPR036691">
    <property type="entry name" value="Endo/exonu/phosph_ase_sf"/>
</dbReference>
<dbReference type="OMA" id="FILACKM"/>
<accession>A0A061EGQ3</accession>
<dbReference type="SUPFAM" id="SSF56219">
    <property type="entry name" value="DNase I-like"/>
    <property type="match status" value="1"/>
</dbReference>
<organism evidence="1 2">
    <name type="scientific">Theobroma cacao</name>
    <name type="common">Cacao</name>
    <name type="synonym">Cocoa</name>
    <dbReference type="NCBI Taxonomy" id="3641"/>
    <lineage>
        <taxon>Eukaryota</taxon>
        <taxon>Viridiplantae</taxon>
        <taxon>Streptophyta</taxon>
        <taxon>Embryophyta</taxon>
        <taxon>Tracheophyta</taxon>
        <taxon>Spermatophyta</taxon>
        <taxon>Magnoliopsida</taxon>
        <taxon>eudicotyledons</taxon>
        <taxon>Gunneridae</taxon>
        <taxon>Pentapetalae</taxon>
        <taxon>rosids</taxon>
        <taxon>malvids</taxon>
        <taxon>Malvales</taxon>
        <taxon>Malvaceae</taxon>
        <taxon>Byttnerioideae</taxon>
        <taxon>Theobroma</taxon>
    </lineage>
</organism>
<protein>
    <submittedName>
        <fullName evidence="1">Uncharacterized protein</fullName>
    </submittedName>
</protein>
<dbReference type="AlphaFoldDB" id="A0A061EGQ3"/>
<name>A0A061EGQ3_THECC</name>
<dbReference type="Gene3D" id="3.60.10.10">
    <property type="entry name" value="Endonuclease/exonuclease/phosphatase"/>
    <property type="match status" value="1"/>
</dbReference>
<sequence>MRVITWNVRGLGSWLKISKVRKLVRIYKAEMIRRFDSYLPTRCYQKVSVMVKERNLLIQGRWLPDNFECVMVNLYAPCEAEDKRQLRNELTVTKMGTSTNWCCTDFNTTRNSEEKKGCLTKSVGTEDFEEFINEGDLWNYPCWGRNLHGSETVHLKSLSNFACNWGPCPFRFLGCWFKNKDFPELFSKRWRLCNVASRPGFKLKVKFNRLKGCLK</sequence>